<dbReference type="AlphaFoldDB" id="A0A6A3AYD9"/>
<name>A0A6A3AYD9_HIBSY</name>
<evidence type="ECO:0000256" key="1">
    <source>
        <dbReference type="SAM" id="Coils"/>
    </source>
</evidence>
<sequence>MSIVFQNLLSPPPPRLNPYIKNPNSLPPITSLHLSFPNPDSGVLRSQTRNFLHFNSRHTPVNPFPKAYNPDFSIATSPGQNPNSNTINLDSFLSATELFCIISSAVVSIVCAFSDWKGVVLGGIWRSIIVWRVLGLVCGIAIGAWIRKRQWRRICVETDKAGGKGVNLVGRIENLEEDLKSSVTIIRVLSRQLEKLGVRFRVTRKALKQPIEETAALAQKNSEATRALAAQEDILEKELKEIQKVLLAMQEQQQKQLELILAIAKSGKLFEDKRGPSHRKDTVEACKSTEETKQMEVHQSQRTTRGSSNDKS</sequence>
<gene>
    <name evidence="4" type="ORF">F3Y22_tig00110331pilonHSYRG00097</name>
</gene>
<protein>
    <recommendedName>
        <fullName evidence="6">Transmembrane protein</fullName>
    </recommendedName>
</protein>
<feature type="transmembrane region" description="Helical" evidence="3">
    <location>
        <begin position="128"/>
        <end position="146"/>
    </location>
</feature>
<keyword evidence="3" id="KW-0472">Membrane</keyword>
<comment type="caution">
    <text evidence="4">The sequence shown here is derived from an EMBL/GenBank/DDBJ whole genome shotgun (WGS) entry which is preliminary data.</text>
</comment>
<accession>A0A6A3AYD9</accession>
<dbReference type="OrthoDB" id="2020732at2759"/>
<reference evidence="4" key="1">
    <citation type="submission" date="2019-09" db="EMBL/GenBank/DDBJ databases">
        <title>Draft genome information of white flower Hibiscus syriacus.</title>
        <authorList>
            <person name="Kim Y.-M."/>
        </authorList>
    </citation>
    <scope>NUCLEOTIDE SEQUENCE [LARGE SCALE GENOMIC DNA]</scope>
    <source>
        <strain evidence="4">YM2019G1</strain>
    </source>
</reference>
<keyword evidence="3" id="KW-0812">Transmembrane</keyword>
<proteinExistence type="predicted"/>
<evidence type="ECO:0000256" key="2">
    <source>
        <dbReference type="SAM" id="MobiDB-lite"/>
    </source>
</evidence>
<organism evidence="4 5">
    <name type="scientific">Hibiscus syriacus</name>
    <name type="common">Rose of Sharon</name>
    <dbReference type="NCBI Taxonomy" id="106335"/>
    <lineage>
        <taxon>Eukaryota</taxon>
        <taxon>Viridiplantae</taxon>
        <taxon>Streptophyta</taxon>
        <taxon>Embryophyta</taxon>
        <taxon>Tracheophyta</taxon>
        <taxon>Spermatophyta</taxon>
        <taxon>Magnoliopsida</taxon>
        <taxon>eudicotyledons</taxon>
        <taxon>Gunneridae</taxon>
        <taxon>Pentapetalae</taxon>
        <taxon>rosids</taxon>
        <taxon>malvids</taxon>
        <taxon>Malvales</taxon>
        <taxon>Malvaceae</taxon>
        <taxon>Malvoideae</taxon>
        <taxon>Hibiscus</taxon>
    </lineage>
</organism>
<feature type="compositionally biased region" description="Polar residues" evidence="2">
    <location>
        <begin position="297"/>
        <end position="312"/>
    </location>
</feature>
<evidence type="ECO:0000313" key="5">
    <source>
        <dbReference type="Proteomes" id="UP000436088"/>
    </source>
</evidence>
<dbReference type="Proteomes" id="UP000436088">
    <property type="component" value="Unassembled WGS sequence"/>
</dbReference>
<dbReference type="PANTHER" id="PTHR36408:SF1">
    <property type="entry name" value="TRANSMEMBRANE PROTEIN"/>
    <property type="match status" value="1"/>
</dbReference>
<feature type="transmembrane region" description="Helical" evidence="3">
    <location>
        <begin position="98"/>
        <end position="116"/>
    </location>
</feature>
<keyword evidence="5" id="KW-1185">Reference proteome</keyword>
<dbReference type="PANTHER" id="PTHR36408">
    <property type="entry name" value="TRANSMEMBRANE PROTEIN"/>
    <property type="match status" value="1"/>
</dbReference>
<feature type="region of interest" description="Disordered" evidence="2">
    <location>
        <begin position="271"/>
        <end position="312"/>
    </location>
</feature>
<feature type="coiled-coil region" evidence="1">
    <location>
        <begin position="221"/>
        <end position="255"/>
    </location>
</feature>
<keyword evidence="3" id="KW-1133">Transmembrane helix</keyword>
<dbReference type="EMBL" id="VEPZ02000936">
    <property type="protein sequence ID" value="KAE8709456.1"/>
    <property type="molecule type" value="Genomic_DNA"/>
</dbReference>
<evidence type="ECO:0000256" key="3">
    <source>
        <dbReference type="SAM" id="Phobius"/>
    </source>
</evidence>
<keyword evidence="1" id="KW-0175">Coiled coil</keyword>
<dbReference type="GO" id="GO:0009941">
    <property type="term" value="C:chloroplast envelope"/>
    <property type="evidence" value="ECO:0007669"/>
    <property type="project" value="TreeGrafter"/>
</dbReference>
<evidence type="ECO:0000313" key="4">
    <source>
        <dbReference type="EMBL" id="KAE8709456.1"/>
    </source>
</evidence>
<feature type="compositionally biased region" description="Basic and acidic residues" evidence="2">
    <location>
        <begin position="271"/>
        <end position="296"/>
    </location>
</feature>
<evidence type="ECO:0008006" key="6">
    <source>
        <dbReference type="Google" id="ProtNLM"/>
    </source>
</evidence>